<organism evidence="1 2">
    <name type="scientific">Entomophthora muscae</name>
    <dbReference type="NCBI Taxonomy" id="34485"/>
    <lineage>
        <taxon>Eukaryota</taxon>
        <taxon>Fungi</taxon>
        <taxon>Fungi incertae sedis</taxon>
        <taxon>Zoopagomycota</taxon>
        <taxon>Entomophthoromycotina</taxon>
        <taxon>Entomophthoromycetes</taxon>
        <taxon>Entomophthorales</taxon>
        <taxon>Entomophthoraceae</taxon>
        <taxon>Entomophthora</taxon>
    </lineage>
</organism>
<comment type="caution">
    <text evidence="1">The sequence shown here is derived from an EMBL/GenBank/DDBJ whole genome shotgun (WGS) entry which is preliminary data.</text>
</comment>
<protein>
    <submittedName>
        <fullName evidence="1">Uncharacterized protein</fullName>
    </submittedName>
</protein>
<evidence type="ECO:0000313" key="2">
    <source>
        <dbReference type="Proteomes" id="UP001165960"/>
    </source>
</evidence>
<gene>
    <name evidence="1" type="ORF">DSO57_1025924</name>
</gene>
<name>A0ACC2RT97_9FUNG</name>
<sequence length="58" mass="6069">MLGFSAAILARDVTRVPLILPVVEDVPVEAGTALGVDTTPPFAINFLPPPVASRIMLV</sequence>
<dbReference type="EMBL" id="QTSX02006538">
    <property type="protein sequence ID" value="KAJ9053284.1"/>
    <property type="molecule type" value="Genomic_DNA"/>
</dbReference>
<dbReference type="Proteomes" id="UP001165960">
    <property type="component" value="Unassembled WGS sequence"/>
</dbReference>
<reference evidence="1" key="1">
    <citation type="submission" date="2022-04" db="EMBL/GenBank/DDBJ databases">
        <title>Genome of the entomopathogenic fungus Entomophthora muscae.</title>
        <authorList>
            <person name="Elya C."/>
            <person name="Lovett B.R."/>
            <person name="Lee E."/>
            <person name="Macias A.M."/>
            <person name="Hajek A.E."/>
            <person name="De Bivort B.L."/>
            <person name="Kasson M.T."/>
            <person name="De Fine Licht H.H."/>
            <person name="Stajich J.E."/>
        </authorList>
    </citation>
    <scope>NUCLEOTIDE SEQUENCE</scope>
    <source>
        <strain evidence="1">Berkeley</strain>
    </source>
</reference>
<evidence type="ECO:0000313" key="1">
    <source>
        <dbReference type="EMBL" id="KAJ9053284.1"/>
    </source>
</evidence>
<proteinExistence type="predicted"/>
<accession>A0ACC2RT97</accession>
<keyword evidence="2" id="KW-1185">Reference proteome</keyword>